<dbReference type="CDD" id="cd24011">
    <property type="entry name" value="ASKHA_NBD_BK"/>
    <property type="match status" value="1"/>
</dbReference>
<proteinExistence type="inferred from homology"/>
<dbReference type="EC" id="2.7.2.7" evidence="6"/>
<evidence type="ECO:0000313" key="9">
    <source>
        <dbReference type="Proteomes" id="UP000886804"/>
    </source>
</evidence>
<evidence type="ECO:0000256" key="1">
    <source>
        <dbReference type="ARBA" id="ARBA00022490"/>
    </source>
</evidence>
<dbReference type="Pfam" id="PF00871">
    <property type="entry name" value="Acetate_kinase"/>
    <property type="match status" value="1"/>
</dbReference>
<dbReference type="InterPro" id="IPR043129">
    <property type="entry name" value="ATPase_NBD"/>
</dbReference>
<dbReference type="HAMAP" id="MF_00542">
    <property type="entry name" value="Butyrate_kinase"/>
    <property type="match status" value="1"/>
</dbReference>
<evidence type="ECO:0000256" key="5">
    <source>
        <dbReference type="ARBA" id="ARBA00022840"/>
    </source>
</evidence>
<organism evidence="8 9">
    <name type="scientific">Candidatus Enterocloster faecavium</name>
    <dbReference type="NCBI Taxonomy" id="2838560"/>
    <lineage>
        <taxon>Bacteria</taxon>
        <taxon>Bacillati</taxon>
        <taxon>Bacillota</taxon>
        <taxon>Clostridia</taxon>
        <taxon>Lachnospirales</taxon>
        <taxon>Lachnospiraceae</taxon>
        <taxon>Enterocloster</taxon>
    </lineage>
</organism>
<name>A0A9D2RMG0_9FIRM</name>
<evidence type="ECO:0000313" key="8">
    <source>
        <dbReference type="EMBL" id="HJB08753.1"/>
    </source>
</evidence>
<keyword evidence="1 6" id="KW-0963">Cytoplasm</keyword>
<sequence>MKRDKYLILNTGSTSTKVAVYTVEGEKIYDKTVDHPADQLLKYPTIQSQYEFRCQQLEETIKESGFSLKEMAAIGARGGALIPIYEGGTYLVDDYMCQAFIDSPVQHAANLGAQIAKHFGDMEGIRAYIVDPDVIDEMTPIARVCGLKNVERSAQWHALSSKAVVRKVAGELGKKSDEITAIVLHIGGGVSVALHVNGRTVDVNNCMHGDGPFSPERAGLLPSIEVLNLVFKRGMNLDEAKRELVGRGGLVSHLGTSDARKVEEMIAQGDEYARLVYHAMAYNFAKGIGALAAAAGGKVDAIGITGGLAYPKMLMDWVKGYVGFLAPVFIYPGECEMEAIFMGIRRVEKGEEEYKLYRKKERPPIWEQPVEKEPFPG</sequence>
<dbReference type="PRINTS" id="PR00471">
    <property type="entry name" value="ACETATEKNASE"/>
</dbReference>
<keyword evidence="4 6" id="KW-0418">Kinase</keyword>
<comment type="caution">
    <text evidence="8">The sequence shown here is derived from an EMBL/GenBank/DDBJ whole genome shotgun (WGS) entry which is preliminary data.</text>
</comment>
<gene>
    <name evidence="6 8" type="primary">buk</name>
    <name evidence="8" type="ORF">H9716_12980</name>
</gene>
<comment type="subcellular location">
    <subcellularLocation>
        <location evidence="6">Cytoplasm</location>
    </subcellularLocation>
</comment>
<comment type="catalytic activity">
    <reaction evidence="6">
        <text>butanoate + ATP = butanoyl phosphate + ADP</text>
        <dbReference type="Rhea" id="RHEA:13585"/>
        <dbReference type="ChEBI" id="CHEBI:17968"/>
        <dbReference type="ChEBI" id="CHEBI:30616"/>
        <dbReference type="ChEBI" id="CHEBI:58079"/>
        <dbReference type="ChEBI" id="CHEBI:456216"/>
        <dbReference type="EC" id="2.7.2.7"/>
    </reaction>
</comment>
<dbReference type="EMBL" id="DWYS01000154">
    <property type="protein sequence ID" value="HJB08753.1"/>
    <property type="molecule type" value="Genomic_DNA"/>
</dbReference>
<keyword evidence="3 6" id="KW-0547">Nucleotide-binding</keyword>
<dbReference type="GO" id="GO:0005737">
    <property type="term" value="C:cytoplasm"/>
    <property type="evidence" value="ECO:0007669"/>
    <property type="project" value="UniProtKB-SubCell"/>
</dbReference>
<comment type="similarity">
    <text evidence="6 7">Belongs to the acetokinase family.</text>
</comment>
<dbReference type="GO" id="GO:0006083">
    <property type="term" value="P:acetate metabolic process"/>
    <property type="evidence" value="ECO:0007669"/>
    <property type="project" value="TreeGrafter"/>
</dbReference>
<protein>
    <recommendedName>
        <fullName evidence="6">Probable butyrate kinase</fullName>
        <shortName evidence="6">BK</shortName>
        <ecNumber evidence="6">2.7.2.7</ecNumber>
    </recommendedName>
    <alternativeName>
        <fullName evidence="6">Branched-chain carboxylic acid kinase</fullName>
    </alternativeName>
</protein>
<dbReference type="InterPro" id="IPR011245">
    <property type="entry name" value="Butyrate_kin"/>
</dbReference>
<reference evidence="8" key="1">
    <citation type="journal article" date="2021" name="PeerJ">
        <title>Extensive microbial diversity within the chicken gut microbiome revealed by metagenomics and culture.</title>
        <authorList>
            <person name="Gilroy R."/>
            <person name="Ravi A."/>
            <person name="Getino M."/>
            <person name="Pursley I."/>
            <person name="Horton D.L."/>
            <person name="Alikhan N.F."/>
            <person name="Baker D."/>
            <person name="Gharbi K."/>
            <person name="Hall N."/>
            <person name="Watson M."/>
            <person name="Adriaenssens E.M."/>
            <person name="Foster-Nyarko E."/>
            <person name="Jarju S."/>
            <person name="Secka A."/>
            <person name="Antonio M."/>
            <person name="Oren A."/>
            <person name="Chaudhuri R.R."/>
            <person name="La Ragione R."/>
            <person name="Hildebrand F."/>
            <person name="Pallen M.J."/>
        </authorList>
    </citation>
    <scope>NUCLEOTIDE SEQUENCE</scope>
    <source>
        <strain evidence="8">CHK188-4685</strain>
    </source>
</reference>
<reference evidence="8" key="2">
    <citation type="submission" date="2021-04" db="EMBL/GenBank/DDBJ databases">
        <authorList>
            <person name="Gilroy R."/>
        </authorList>
    </citation>
    <scope>NUCLEOTIDE SEQUENCE</scope>
    <source>
        <strain evidence="8">CHK188-4685</strain>
    </source>
</reference>
<dbReference type="GO" id="GO:0047761">
    <property type="term" value="F:butyrate kinase activity"/>
    <property type="evidence" value="ECO:0007669"/>
    <property type="project" value="UniProtKB-UniRule"/>
</dbReference>
<evidence type="ECO:0000256" key="4">
    <source>
        <dbReference type="ARBA" id="ARBA00022777"/>
    </source>
</evidence>
<dbReference type="Proteomes" id="UP000886804">
    <property type="component" value="Unassembled WGS sequence"/>
</dbReference>
<evidence type="ECO:0000256" key="2">
    <source>
        <dbReference type="ARBA" id="ARBA00022679"/>
    </source>
</evidence>
<dbReference type="InterPro" id="IPR000890">
    <property type="entry name" value="Aliphatic_acid_kin_short-chain"/>
</dbReference>
<dbReference type="NCBIfam" id="TIGR02707">
    <property type="entry name" value="butyr_kinase"/>
    <property type="match status" value="1"/>
</dbReference>
<dbReference type="PIRSF" id="PIRSF036458">
    <property type="entry name" value="Butyrate_kin"/>
    <property type="match status" value="1"/>
</dbReference>
<dbReference type="GO" id="GO:0005524">
    <property type="term" value="F:ATP binding"/>
    <property type="evidence" value="ECO:0007669"/>
    <property type="project" value="UniProtKB-KW"/>
</dbReference>
<evidence type="ECO:0000256" key="7">
    <source>
        <dbReference type="RuleBase" id="RU003835"/>
    </source>
</evidence>
<dbReference type="GO" id="GO:0008776">
    <property type="term" value="F:acetate kinase activity"/>
    <property type="evidence" value="ECO:0007669"/>
    <property type="project" value="TreeGrafter"/>
</dbReference>
<dbReference type="SUPFAM" id="SSF53067">
    <property type="entry name" value="Actin-like ATPase domain"/>
    <property type="match status" value="2"/>
</dbReference>
<evidence type="ECO:0000256" key="3">
    <source>
        <dbReference type="ARBA" id="ARBA00022741"/>
    </source>
</evidence>
<keyword evidence="5 6" id="KW-0067">ATP-binding</keyword>
<dbReference type="PANTHER" id="PTHR21060">
    <property type="entry name" value="ACETATE KINASE"/>
    <property type="match status" value="1"/>
</dbReference>
<dbReference type="PANTHER" id="PTHR21060:SF3">
    <property type="entry name" value="BUTYRATE KINASE 2-RELATED"/>
    <property type="match status" value="1"/>
</dbReference>
<evidence type="ECO:0000256" key="6">
    <source>
        <dbReference type="HAMAP-Rule" id="MF_00542"/>
    </source>
</evidence>
<keyword evidence="2 6" id="KW-0808">Transferase</keyword>
<dbReference type="Gene3D" id="3.30.420.40">
    <property type="match status" value="2"/>
</dbReference>
<accession>A0A9D2RMG0</accession>
<dbReference type="NCBIfam" id="NF002834">
    <property type="entry name" value="PRK03011.1-5"/>
    <property type="match status" value="1"/>
</dbReference>
<dbReference type="AlphaFoldDB" id="A0A9D2RMG0"/>